<accession>A0A916WX37</accession>
<dbReference type="Proteomes" id="UP000605148">
    <property type="component" value="Unassembled WGS sequence"/>
</dbReference>
<sequence length="82" mass="9013">MTAIHLGRLLPDASRNQPGQLAWKPAWALRPALPLFGLAPGGVYHAARVAEGAVGSYPTLSPLPCDKYRYLDRAVCFLWHFP</sequence>
<protein>
    <submittedName>
        <fullName evidence="1">Uncharacterized protein</fullName>
    </submittedName>
</protein>
<reference evidence="1" key="2">
    <citation type="submission" date="2020-09" db="EMBL/GenBank/DDBJ databases">
        <authorList>
            <person name="Sun Q."/>
            <person name="Zhou Y."/>
        </authorList>
    </citation>
    <scope>NUCLEOTIDE SEQUENCE</scope>
    <source>
        <strain evidence="1">CGMCC 1.12426</strain>
    </source>
</reference>
<dbReference type="EMBL" id="BMFA01000001">
    <property type="protein sequence ID" value="GGB36588.1"/>
    <property type="molecule type" value="Genomic_DNA"/>
</dbReference>
<name>A0A916WX37_9HYPH</name>
<reference evidence="1" key="1">
    <citation type="journal article" date="2014" name="Int. J. Syst. Evol. Microbiol.">
        <title>Complete genome sequence of Corynebacterium casei LMG S-19264T (=DSM 44701T), isolated from a smear-ripened cheese.</title>
        <authorList>
            <consortium name="US DOE Joint Genome Institute (JGI-PGF)"/>
            <person name="Walter F."/>
            <person name="Albersmeier A."/>
            <person name="Kalinowski J."/>
            <person name="Ruckert C."/>
        </authorList>
    </citation>
    <scope>NUCLEOTIDE SEQUENCE</scope>
    <source>
        <strain evidence="1">CGMCC 1.12426</strain>
    </source>
</reference>
<evidence type="ECO:0000313" key="1">
    <source>
        <dbReference type="EMBL" id="GGB36588.1"/>
    </source>
</evidence>
<dbReference type="AlphaFoldDB" id="A0A916WX37"/>
<evidence type="ECO:0000313" key="2">
    <source>
        <dbReference type="Proteomes" id="UP000605148"/>
    </source>
</evidence>
<gene>
    <name evidence="1" type="ORF">GCM10011316_05940</name>
</gene>
<organism evidence="1 2">
    <name type="scientific">Roseibium aquae</name>
    <dbReference type="NCBI Taxonomy" id="1323746"/>
    <lineage>
        <taxon>Bacteria</taxon>
        <taxon>Pseudomonadati</taxon>
        <taxon>Pseudomonadota</taxon>
        <taxon>Alphaproteobacteria</taxon>
        <taxon>Hyphomicrobiales</taxon>
        <taxon>Stappiaceae</taxon>
        <taxon>Roseibium</taxon>
    </lineage>
</organism>
<proteinExistence type="predicted"/>
<dbReference type="AntiFam" id="ANF00041">
    <property type="entry name" value="Antisense to RNaseP"/>
</dbReference>
<comment type="caution">
    <text evidence="1">The sequence shown here is derived from an EMBL/GenBank/DDBJ whole genome shotgun (WGS) entry which is preliminary data.</text>
</comment>
<keyword evidence="2" id="KW-1185">Reference proteome</keyword>